<feature type="region of interest" description="Disordered" evidence="1">
    <location>
        <begin position="1"/>
        <end position="54"/>
    </location>
</feature>
<dbReference type="PANTHER" id="PTHR16019:SF6">
    <property type="entry name" value="SYNAPSE-ASSOCIATED PROTEIN 1"/>
    <property type="match status" value="1"/>
</dbReference>
<dbReference type="InterPro" id="IPR051494">
    <property type="entry name" value="BSD_domain-containing"/>
</dbReference>
<gene>
    <name evidence="3" type="ORF">PTSG_03336</name>
</gene>
<dbReference type="RefSeq" id="XP_004995911.1">
    <property type="nucleotide sequence ID" value="XM_004995854.1"/>
</dbReference>
<dbReference type="InterPro" id="IPR035925">
    <property type="entry name" value="BSD_dom_sf"/>
</dbReference>
<dbReference type="SUPFAM" id="SSF140383">
    <property type="entry name" value="BSD domain-like"/>
    <property type="match status" value="1"/>
</dbReference>
<evidence type="ECO:0000313" key="3">
    <source>
        <dbReference type="EMBL" id="EGD82675.1"/>
    </source>
</evidence>
<feature type="compositionally biased region" description="Low complexity" evidence="1">
    <location>
        <begin position="27"/>
        <end position="39"/>
    </location>
</feature>
<protein>
    <recommendedName>
        <fullName evidence="2">BSD domain-containing protein</fullName>
    </recommendedName>
</protein>
<dbReference type="PANTHER" id="PTHR16019">
    <property type="entry name" value="SYNAPSE-ASSOCIATED PROTEIN"/>
    <property type="match status" value="1"/>
</dbReference>
<dbReference type="SMART" id="SM00751">
    <property type="entry name" value="BSD"/>
    <property type="match status" value="1"/>
</dbReference>
<feature type="compositionally biased region" description="Basic and acidic residues" evidence="1">
    <location>
        <begin position="206"/>
        <end position="227"/>
    </location>
</feature>
<feature type="compositionally biased region" description="Basic and acidic residues" evidence="1">
    <location>
        <begin position="244"/>
        <end position="269"/>
    </location>
</feature>
<evidence type="ECO:0000313" key="4">
    <source>
        <dbReference type="Proteomes" id="UP000007799"/>
    </source>
</evidence>
<dbReference type="GO" id="GO:0005634">
    <property type="term" value="C:nucleus"/>
    <property type="evidence" value="ECO:0007669"/>
    <property type="project" value="TreeGrafter"/>
</dbReference>
<keyword evidence="4" id="KW-1185">Reference proteome</keyword>
<feature type="compositionally biased region" description="Low complexity" evidence="1">
    <location>
        <begin position="306"/>
        <end position="318"/>
    </location>
</feature>
<organism evidence="4">
    <name type="scientific">Salpingoeca rosetta (strain ATCC 50818 / BSB-021)</name>
    <dbReference type="NCBI Taxonomy" id="946362"/>
    <lineage>
        <taxon>Eukaryota</taxon>
        <taxon>Choanoflagellata</taxon>
        <taxon>Craspedida</taxon>
        <taxon>Salpingoecidae</taxon>
        <taxon>Salpingoeca</taxon>
    </lineage>
</organism>
<dbReference type="InParanoid" id="F2U4V9"/>
<dbReference type="KEGG" id="sre:PTSG_03336"/>
<dbReference type="EMBL" id="GL832961">
    <property type="protein sequence ID" value="EGD82675.1"/>
    <property type="molecule type" value="Genomic_DNA"/>
</dbReference>
<dbReference type="GO" id="GO:0005794">
    <property type="term" value="C:Golgi apparatus"/>
    <property type="evidence" value="ECO:0007669"/>
    <property type="project" value="TreeGrafter"/>
</dbReference>
<accession>F2U4V9</accession>
<dbReference type="Proteomes" id="UP000007799">
    <property type="component" value="Unassembled WGS sequence"/>
</dbReference>
<dbReference type="GeneID" id="16076498"/>
<feature type="compositionally biased region" description="Low complexity" evidence="1">
    <location>
        <begin position="278"/>
        <end position="292"/>
    </location>
</feature>
<reference evidence="3" key="1">
    <citation type="submission" date="2009-08" db="EMBL/GenBank/DDBJ databases">
        <title>Annotation of Salpingoeca rosetta.</title>
        <authorList>
            <consortium name="The Broad Institute Genome Sequencing Platform"/>
            <person name="Russ C."/>
            <person name="Cuomo C."/>
            <person name="Burger G."/>
            <person name="Gray M.W."/>
            <person name="Holland P.W.H."/>
            <person name="King N."/>
            <person name="Lang F.B.F."/>
            <person name="Roger A.J."/>
            <person name="Ruiz-Trillo I."/>
            <person name="Young S.K."/>
            <person name="Zeng Q."/>
            <person name="Gargeya S."/>
            <person name="Alvarado L."/>
            <person name="Berlin A."/>
            <person name="Chapman S.B."/>
            <person name="Chen Z."/>
            <person name="Freedman E."/>
            <person name="Gellesch M."/>
            <person name="Goldberg J."/>
            <person name="Griggs A."/>
            <person name="Gujja S."/>
            <person name="Heilman E."/>
            <person name="Heiman D."/>
            <person name="Howarth C."/>
            <person name="Mehta T."/>
            <person name="Neiman D."/>
            <person name="Pearson M."/>
            <person name="Roberts A."/>
            <person name="Saif S."/>
            <person name="Shea T."/>
            <person name="Shenoy N."/>
            <person name="Sisk P."/>
            <person name="Stolte C."/>
            <person name="Sykes S."/>
            <person name="White J."/>
            <person name="Yandava C."/>
            <person name="Haas B."/>
            <person name="Nusbaum C."/>
            <person name="Birren B."/>
        </authorList>
    </citation>
    <scope>NUCLEOTIDE SEQUENCE [LARGE SCALE GENOMIC DNA]</scope>
    <source>
        <strain evidence="3">ATCC 50818</strain>
    </source>
</reference>
<feature type="compositionally biased region" description="Acidic residues" evidence="1">
    <location>
        <begin position="228"/>
        <end position="243"/>
    </location>
</feature>
<sequence>MFSSFSRILSADPTPNDERQDDGTNDQQQQQQQQEAQEGQQEERQPSSSSSSVMNSFFSRMQGFGSQLKQGVNQVTSVAFSDFDKEHQKFMQEKHAKLSGAAVPPWVGCDDEEELRSKILALSNDERNVTRDPPPGAQFDFDFDVAFPIAQATLLEDHRLDQLRFKLVPKAISEHDFWRNYFYRVELIKQSTDMARTMAQNTDQLSRGDARARRSSETQHRTERDAVSEGDDGGDDENEGEGEGEGRENEKKNEAHAETTDEDTQHADATHGSPARCSADSGSDDAASNSDNRNNDDVDDDDAGDDNAGNDGADVNAGDADDTEDDTKATPQKDKAEEPTSVFEKEGWEDEVRGEINSLQELEDEFDAELAGLDLDDDCEIPDDLDQQLEQMLTEEDLM</sequence>
<dbReference type="Pfam" id="PF03909">
    <property type="entry name" value="BSD"/>
    <property type="match status" value="1"/>
</dbReference>
<dbReference type="AlphaFoldDB" id="F2U4V9"/>
<name>F2U4V9_SALR5</name>
<feature type="region of interest" description="Disordered" evidence="1">
    <location>
        <begin position="200"/>
        <end position="351"/>
    </location>
</feature>
<dbReference type="PROSITE" id="PS50858">
    <property type="entry name" value="BSD"/>
    <property type="match status" value="1"/>
</dbReference>
<feature type="compositionally biased region" description="Basic and acidic residues" evidence="1">
    <location>
        <begin position="326"/>
        <end position="351"/>
    </location>
</feature>
<dbReference type="Gene3D" id="1.10.3970.10">
    <property type="entry name" value="BSD domain"/>
    <property type="match status" value="1"/>
</dbReference>
<dbReference type="GO" id="GO:0038203">
    <property type="term" value="P:TORC2 signaling"/>
    <property type="evidence" value="ECO:0007669"/>
    <property type="project" value="TreeGrafter"/>
</dbReference>
<dbReference type="eggNOG" id="KOG4310">
    <property type="taxonomic scope" value="Eukaryota"/>
</dbReference>
<feature type="domain" description="BSD" evidence="2">
    <location>
        <begin position="137"/>
        <end position="189"/>
    </location>
</feature>
<evidence type="ECO:0000259" key="2">
    <source>
        <dbReference type="PROSITE" id="PS50858"/>
    </source>
</evidence>
<dbReference type="OrthoDB" id="47923at2759"/>
<dbReference type="OMA" id="PPIDADY"/>
<dbReference type="InterPro" id="IPR005607">
    <property type="entry name" value="BSD_dom"/>
</dbReference>
<evidence type="ECO:0000256" key="1">
    <source>
        <dbReference type="SAM" id="MobiDB-lite"/>
    </source>
</evidence>
<proteinExistence type="predicted"/>